<keyword evidence="2" id="KW-0472">Membrane</keyword>
<evidence type="ECO:0000256" key="1">
    <source>
        <dbReference type="SAM" id="MobiDB-lite"/>
    </source>
</evidence>
<evidence type="ECO:0000313" key="4">
    <source>
        <dbReference type="EMBL" id="KAJ8019699.1"/>
    </source>
</evidence>
<proteinExistence type="predicted"/>
<comment type="caution">
    <text evidence="4">The sequence shown here is derived from an EMBL/GenBank/DDBJ whole genome shotgun (WGS) entry which is preliminary data.</text>
</comment>
<feature type="region of interest" description="Disordered" evidence="1">
    <location>
        <begin position="1"/>
        <end position="30"/>
    </location>
</feature>
<evidence type="ECO:0000256" key="2">
    <source>
        <dbReference type="SAM" id="Phobius"/>
    </source>
</evidence>
<feature type="region of interest" description="Disordered" evidence="1">
    <location>
        <begin position="157"/>
        <end position="185"/>
    </location>
</feature>
<dbReference type="InterPro" id="IPR010989">
    <property type="entry name" value="SNARE"/>
</dbReference>
<evidence type="ECO:0000259" key="3">
    <source>
        <dbReference type="PROSITE" id="PS50192"/>
    </source>
</evidence>
<feature type="transmembrane region" description="Helical" evidence="2">
    <location>
        <begin position="254"/>
        <end position="274"/>
    </location>
</feature>
<dbReference type="InterPro" id="IPR000727">
    <property type="entry name" value="T_SNARE_dom"/>
</dbReference>
<dbReference type="PROSITE" id="PS50192">
    <property type="entry name" value="T_SNARE"/>
    <property type="match status" value="1"/>
</dbReference>
<reference evidence="4" key="1">
    <citation type="submission" date="2021-10" db="EMBL/GenBank/DDBJ databases">
        <title>Tropical sea cucumber genome reveals ecological adaptation and Cuvierian tubules defense mechanism.</title>
        <authorList>
            <person name="Chen T."/>
        </authorList>
    </citation>
    <scope>NUCLEOTIDE SEQUENCE</scope>
    <source>
        <strain evidence="4">Nanhai2018</strain>
        <tissue evidence="4">Muscle</tissue>
    </source>
</reference>
<dbReference type="GO" id="GO:0016020">
    <property type="term" value="C:membrane"/>
    <property type="evidence" value="ECO:0007669"/>
    <property type="project" value="InterPro"/>
</dbReference>
<dbReference type="AlphaFoldDB" id="A0A9Q1BC26"/>
<name>A0A9Q1BC26_HOLLE</name>
<dbReference type="Pfam" id="PF26585">
    <property type="entry name" value="STX17_N"/>
    <property type="match status" value="1"/>
</dbReference>
<keyword evidence="2" id="KW-0812">Transmembrane</keyword>
<feature type="compositionally biased region" description="Polar residues" evidence="1">
    <location>
        <begin position="322"/>
        <end position="331"/>
    </location>
</feature>
<keyword evidence="5" id="KW-1185">Reference proteome</keyword>
<organism evidence="4 5">
    <name type="scientific">Holothuria leucospilota</name>
    <name type="common">Black long sea cucumber</name>
    <name type="synonym">Mertensiothuria leucospilota</name>
    <dbReference type="NCBI Taxonomy" id="206669"/>
    <lineage>
        <taxon>Eukaryota</taxon>
        <taxon>Metazoa</taxon>
        <taxon>Echinodermata</taxon>
        <taxon>Eleutherozoa</taxon>
        <taxon>Echinozoa</taxon>
        <taxon>Holothuroidea</taxon>
        <taxon>Aspidochirotacea</taxon>
        <taxon>Aspidochirotida</taxon>
        <taxon>Holothuriidae</taxon>
        <taxon>Holothuria</taxon>
    </lineage>
</organism>
<protein>
    <submittedName>
        <fullName evidence="4">Syntaxin-17</fullName>
    </submittedName>
</protein>
<accession>A0A9Q1BC26</accession>
<dbReference type="EMBL" id="JAIZAY010000023">
    <property type="protein sequence ID" value="KAJ8019699.1"/>
    <property type="molecule type" value="Genomic_DNA"/>
</dbReference>
<feature type="transmembrane region" description="Helical" evidence="2">
    <location>
        <begin position="280"/>
        <end position="299"/>
    </location>
</feature>
<feature type="domain" description="T-SNARE coiled-coil homology" evidence="3">
    <location>
        <begin position="187"/>
        <end position="249"/>
    </location>
</feature>
<dbReference type="Proteomes" id="UP001152320">
    <property type="component" value="Chromosome 23"/>
</dbReference>
<feature type="compositionally biased region" description="Acidic residues" evidence="1">
    <location>
        <begin position="306"/>
        <end position="318"/>
    </location>
</feature>
<dbReference type="Gene3D" id="1.20.5.110">
    <property type="match status" value="1"/>
</dbReference>
<dbReference type="SMART" id="SM00397">
    <property type="entry name" value="t_SNARE"/>
    <property type="match status" value="1"/>
</dbReference>
<evidence type="ECO:0000313" key="5">
    <source>
        <dbReference type="Proteomes" id="UP001152320"/>
    </source>
</evidence>
<dbReference type="InterPro" id="IPR059001">
    <property type="entry name" value="STX17_N"/>
</dbReference>
<dbReference type="GO" id="GO:0016192">
    <property type="term" value="P:vesicle-mediated transport"/>
    <property type="evidence" value="ECO:0007669"/>
    <property type="project" value="InterPro"/>
</dbReference>
<keyword evidence="2" id="KW-1133">Transmembrane helix</keyword>
<dbReference type="OrthoDB" id="10035606at2759"/>
<feature type="compositionally biased region" description="Low complexity" evidence="1">
    <location>
        <begin position="7"/>
        <end position="18"/>
    </location>
</feature>
<sequence length="331" mass="37086">MMATFDSMSSSMTQSMTSIDPASKQPLKRLQPTIQRFTKIALPTDLERLTQHKKLIKRYKEQEDWKKVNTEQINARLTVQQLKANIREMDKARCQIREEDHEQLDALVNPLKQEALDAIAEFIQECGLEALPSEDQDISPGPKTDVNQIMPTDTEISEESEVLGGEVRNHQSQSQTNEENERLETNLEETKQIEESWNKLKGDLEDVNSIIKDFAQQVQQQKEVTDRIEDNVDQAHTSILQGTRNLVKTSKLKSVVLPVAGAVVGTAVGGPIGLMVGYKVGALAAFGGGALGFVSARILKKRSDTENDSELERLDEEETRLQNENSVSTNR</sequence>
<gene>
    <name evidence="4" type="ORF">HOLleu_41386</name>
</gene>
<dbReference type="SUPFAM" id="SSF47661">
    <property type="entry name" value="t-snare proteins"/>
    <property type="match status" value="1"/>
</dbReference>
<feature type="region of interest" description="Disordered" evidence="1">
    <location>
        <begin position="305"/>
        <end position="331"/>
    </location>
</feature>